<dbReference type="PANTHER" id="PTHR43107:SF22">
    <property type="entry name" value="VERY LONG-CHAIN ACYL-COA SYNTHETASE"/>
    <property type="match status" value="1"/>
</dbReference>
<dbReference type="GO" id="GO:0005886">
    <property type="term" value="C:plasma membrane"/>
    <property type="evidence" value="ECO:0007669"/>
    <property type="project" value="TreeGrafter"/>
</dbReference>
<dbReference type="GO" id="GO:0044539">
    <property type="term" value="P:long-chain fatty acid import into cell"/>
    <property type="evidence" value="ECO:0007669"/>
    <property type="project" value="TreeGrafter"/>
</dbReference>
<reference evidence="3 4" key="1">
    <citation type="journal article" date="2021" name="Elife">
        <title>Chloroplast acquisition without the gene transfer in kleptoplastic sea slugs, Plakobranchus ocellatus.</title>
        <authorList>
            <person name="Maeda T."/>
            <person name="Takahashi S."/>
            <person name="Yoshida T."/>
            <person name="Shimamura S."/>
            <person name="Takaki Y."/>
            <person name="Nagai Y."/>
            <person name="Toyoda A."/>
            <person name="Suzuki Y."/>
            <person name="Arimoto A."/>
            <person name="Ishii H."/>
            <person name="Satoh N."/>
            <person name="Nishiyama T."/>
            <person name="Hasebe M."/>
            <person name="Maruyama T."/>
            <person name="Minagawa J."/>
            <person name="Obokata J."/>
            <person name="Shigenobu S."/>
        </authorList>
    </citation>
    <scope>NUCLEOTIDE SEQUENCE [LARGE SCALE GENOMIC DNA]</scope>
</reference>
<comment type="similarity">
    <text evidence="1">Belongs to the ATP-dependent AMP-binding enzyme family.</text>
</comment>
<dbReference type="Proteomes" id="UP000762676">
    <property type="component" value="Unassembled WGS sequence"/>
</dbReference>
<dbReference type="EMBL" id="BMAT01006466">
    <property type="protein sequence ID" value="GFS13273.1"/>
    <property type="molecule type" value="Genomic_DNA"/>
</dbReference>
<dbReference type="GO" id="GO:0005789">
    <property type="term" value="C:endoplasmic reticulum membrane"/>
    <property type="evidence" value="ECO:0007669"/>
    <property type="project" value="TreeGrafter"/>
</dbReference>
<dbReference type="AlphaFoldDB" id="A0AAV4IU10"/>
<dbReference type="SUPFAM" id="SSF56801">
    <property type="entry name" value="Acetyl-CoA synthetase-like"/>
    <property type="match status" value="1"/>
</dbReference>
<evidence type="ECO:0000256" key="2">
    <source>
        <dbReference type="ARBA" id="ARBA00022598"/>
    </source>
</evidence>
<name>A0AAV4IU10_9GAST</name>
<dbReference type="InterPro" id="IPR042099">
    <property type="entry name" value="ANL_N_sf"/>
</dbReference>
<keyword evidence="4" id="KW-1185">Reference proteome</keyword>
<dbReference type="GO" id="GO:0004467">
    <property type="term" value="F:long-chain fatty acid-CoA ligase activity"/>
    <property type="evidence" value="ECO:0007669"/>
    <property type="project" value="TreeGrafter"/>
</dbReference>
<comment type="caution">
    <text evidence="3">The sequence shown here is derived from an EMBL/GenBank/DDBJ whole genome shotgun (WGS) entry which is preliminary data.</text>
</comment>
<accession>A0AAV4IU10</accession>
<gene>
    <name evidence="3" type="ORF">ElyMa_003133200</name>
</gene>
<dbReference type="Gene3D" id="3.40.50.12780">
    <property type="entry name" value="N-terminal domain of ligase-like"/>
    <property type="match status" value="1"/>
</dbReference>
<dbReference type="GO" id="GO:0005324">
    <property type="term" value="F:long-chain fatty acid transmembrane transporter activity"/>
    <property type="evidence" value="ECO:0007669"/>
    <property type="project" value="TreeGrafter"/>
</dbReference>
<evidence type="ECO:0000313" key="4">
    <source>
        <dbReference type="Proteomes" id="UP000762676"/>
    </source>
</evidence>
<dbReference type="PANTHER" id="PTHR43107">
    <property type="entry name" value="LONG-CHAIN FATTY ACID TRANSPORT PROTEIN"/>
    <property type="match status" value="1"/>
</dbReference>
<proteinExistence type="inferred from homology"/>
<keyword evidence="2" id="KW-0436">Ligase</keyword>
<protein>
    <submittedName>
        <fullName evidence="3">Very long-chain acyl-CoA synthetase-like</fullName>
    </submittedName>
</protein>
<evidence type="ECO:0000256" key="1">
    <source>
        <dbReference type="ARBA" id="ARBA00006432"/>
    </source>
</evidence>
<sequence length="199" mass="21993">MQKLAIPVAFINTNLTGQSLVHCVKSVDCKALIAGSDQELITAIQDVTPQLNNLPVYVQGVQKWALPVGFKSFDDLMRDTDLLGAPAPSLRSGVKLTDTYCYIYTSGTTASNNYNNISNNSNNMNNYNNINNKNINNYNNYNDIMNNNYNITAIYSSTITNTNEAALWPSNKTLAQRSGGALFDPWLSQTKDFEIDISS</sequence>
<organism evidence="3 4">
    <name type="scientific">Elysia marginata</name>
    <dbReference type="NCBI Taxonomy" id="1093978"/>
    <lineage>
        <taxon>Eukaryota</taxon>
        <taxon>Metazoa</taxon>
        <taxon>Spiralia</taxon>
        <taxon>Lophotrochozoa</taxon>
        <taxon>Mollusca</taxon>
        <taxon>Gastropoda</taxon>
        <taxon>Heterobranchia</taxon>
        <taxon>Euthyneura</taxon>
        <taxon>Panpulmonata</taxon>
        <taxon>Sacoglossa</taxon>
        <taxon>Placobranchoidea</taxon>
        <taxon>Plakobranchidae</taxon>
        <taxon>Elysia</taxon>
    </lineage>
</organism>
<evidence type="ECO:0000313" key="3">
    <source>
        <dbReference type="EMBL" id="GFS13273.1"/>
    </source>
</evidence>